<dbReference type="RefSeq" id="XP_013258718.1">
    <property type="nucleotide sequence ID" value="XM_013403264.1"/>
</dbReference>
<dbReference type="GeneID" id="25282622"/>
<dbReference type="STRING" id="1182545.A0A072PA30"/>
<protein>
    <submittedName>
        <fullName evidence="1">Uncharacterized protein</fullName>
    </submittedName>
</protein>
<accession>A0A072PA30</accession>
<dbReference type="Proteomes" id="UP000027920">
    <property type="component" value="Unassembled WGS sequence"/>
</dbReference>
<dbReference type="OrthoDB" id="4133945at2759"/>
<sequence>MGSAKADIVSERVYDNSIDPFSFKENINGIWALLKLGSTQSMDAQIVEFHLMSGVLLVDGKTVQRELPMEHRNSEAIHQVFPFQRLSVNPSSLRGIAYKLGMLVKGHEVHIGFRHGQLVIRAFAAGELLEFIPTSVYQNNYSFDLPASLVENCVHWLNVRKIVIEIRKATMIWRSLDSNWRINLSSRTGYRSRGIHNLIDSRGNLFNHVASNFRGVERKGLHVEVHIKSPEALYARYFLDEVLGRATCATEPRLYYTKALLHALTSFCLPDSLTGETGTEEACNILQSGDCQPYTPLTAINMTLLDHIAGLTPLRMFYPPELRVMETVTWDPQLTVGMQDDRFKHLVDLTKARSDIKLQFELNQMCGAPTPSPYLGKHPKSQNVNHVSDGYLVHRSQNRRQMFQKRLFKDSLDIGPCDMAYPVRGYTEYDAEQSHVLHAPRLLQQWSKRLPSPGALVLMMQNWPHIGGFGNGTVVYDKLRLSDQLNISLASSWGSR</sequence>
<dbReference type="HOGENOM" id="CLU_549850_0_0_1"/>
<dbReference type="AlphaFoldDB" id="A0A072PA30"/>
<proteinExistence type="predicted"/>
<comment type="caution">
    <text evidence="1">The sequence shown here is derived from an EMBL/GenBank/DDBJ whole genome shotgun (WGS) entry which is preliminary data.</text>
</comment>
<gene>
    <name evidence="1" type="ORF">A1O9_07709</name>
</gene>
<keyword evidence="2" id="KW-1185">Reference proteome</keyword>
<evidence type="ECO:0000313" key="2">
    <source>
        <dbReference type="Proteomes" id="UP000027920"/>
    </source>
</evidence>
<dbReference type="VEuPathDB" id="FungiDB:A1O9_07709"/>
<organism evidence="1 2">
    <name type="scientific">Exophiala aquamarina CBS 119918</name>
    <dbReference type="NCBI Taxonomy" id="1182545"/>
    <lineage>
        <taxon>Eukaryota</taxon>
        <taxon>Fungi</taxon>
        <taxon>Dikarya</taxon>
        <taxon>Ascomycota</taxon>
        <taxon>Pezizomycotina</taxon>
        <taxon>Eurotiomycetes</taxon>
        <taxon>Chaetothyriomycetidae</taxon>
        <taxon>Chaetothyriales</taxon>
        <taxon>Herpotrichiellaceae</taxon>
        <taxon>Exophiala</taxon>
    </lineage>
</organism>
<evidence type="ECO:0000313" key="1">
    <source>
        <dbReference type="EMBL" id="KEF56128.1"/>
    </source>
</evidence>
<name>A0A072PA30_9EURO</name>
<dbReference type="EMBL" id="AMGV01000006">
    <property type="protein sequence ID" value="KEF56128.1"/>
    <property type="molecule type" value="Genomic_DNA"/>
</dbReference>
<reference evidence="1 2" key="1">
    <citation type="submission" date="2013-03" db="EMBL/GenBank/DDBJ databases">
        <title>The Genome Sequence of Exophiala aquamarina CBS 119918.</title>
        <authorList>
            <consortium name="The Broad Institute Genomics Platform"/>
            <person name="Cuomo C."/>
            <person name="de Hoog S."/>
            <person name="Gorbushina A."/>
            <person name="Walker B."/>
            <person name="Young S.K."/>
            <person name="Zeng Q."/>
            <person name="Gargeya S."/>
            <person name="Fitzgerald M."/>
            <person name="Haas B."/>
            <person name="Abouelleil A."/>
            <person name="Allen A.W."/>
            <person name="Alvarado L."/>
            <person name="Arachchi H.M."/>
            <person name="Berlin A.M."/>
            <person name="Chapman S.B."/>
            <person name="Gainer-Dewar J."/>
            <person name="Goldberg J."/>
            <person name="Griggs A."/>
            <person name="Gujja S."/>
            <person name="Hansen M."/>
            <person name="Howarth C."/>
            <person name="Imamovic A."/>
            <person name="Ireland A."/>
            <person name="Larimer J."/>
            <person name="McCowan C."/>
            <person name="Murphy C."/>
            <person name="Pearson M."/>
            <person name="Poon T.W."/>
            <person name="Priest M."/>
            <person name="Roberts A."/>
            <person name="Saif S."/>
            <person name="Shea T."/>
            <person name="Sisk P."/>
            <person name="Sykes S."/>
            <person name="Wortman J."/>
            <person name="Nusbaum C."/>
            <person name="Birren B."/>
        </authorList>
    </citation>
    <scope>NUCLEOTIDE SEQUENCE [LARGE SCALE GENOMIC DNA]</scope>
    <source>
        <strain evidence="1 2">CBS 119918</strain>
    </source>
</reference>